<protein>
    <submittedName>
        <fullName evidence="1">Uncharacterized protein</fullName>
    </submittedName>
</protein>
<dbReference type="Proteomes" id="UP000032142">
    <property type="component" value="Unassembled WGS sequence"/>
</dbReference>
<sequence length="25" mass="3217">MFELNMCYSRKYRQNFDVRKTPYEP</sequence>
<proteinExistence type="predicted"/>
<gene>
    <name evidence="1" type="ORF">F383_08512</name>
</gene>
<accession>A0A0B0PJQ5</accession>
<keyword evidence="2" id="KW-1185">Reference proteome</keyword>
<name>A0A0B0PJQ5_GOSAR</name>
<evidence type="ECO:0000313" key="1">
    <source>
        <dbReference type="EMBL" id="KHG25215.1"/>
    </source>
</evidence>
<dbReference type="EMBL" id="KN431659">
    <property type="protein sequence ID" value="KHG25215.1"/>
    <property type="molecule type" value="Genomic_DNA"/>
</dbReference>
<organism evidence="1 2">
    <name type="scientific">Gossypium arboreum</name>
    <name type="common">Tree cotton</name>
    <name type="synonym">Gossypium nanking</name>
    <dbReference type="NCBI Taxonomy" id="29729"/>
    <lineage>
        <taxon>Eukaryota</taxon>
        <taxon>Viridiplantae</taxon>
        <taxon>Streptophyta</taxon>
        <taxon>Embryophyta</taxon>
        <taxon>Tracheophyta</taxon>
        <taxon>Spermatophyta</taxon>
        <taxon>Magnoliopsida</taxon>
        <taxon>eudicotyledons</taxon>
        <taxon>Gunneridae</taxon>
        <taxon>Pentapetalae</taxon>
        <taxon>rosids</taxon>
        <taxon>malvids</taxon>
        <taxon>Malvales</taxon>
        <taxon>Malvaceae</taxon>
        <taxon>Malvoideae</taxon>
        <taxon>Gossypium</taxon>
    </lineage>
</organism>
<dbReference type="AlphaFoldDB" id="A0A0B0PJQ5"/>
<reference evidence="2" key="1">
    <citation type="submission" date="2014-09" db="EMBL/GenBank/DDBJ databases">
        <authorList>
            <person name="Mudge J."/>
            <person name="Ramaraj T."/>
            <person name="Lindquist I.E."/>
            <person name="Bharti A.K."/>
            <person name="Sundararajan A."/>
            <person name="Cameron C.T."/>
            <person name="Woodward J.E."/>
            <person name="May G.D."/>
            <person name="Brubaker C."/>
            <person name="Broadhvest J."/>
            <person name="Wilkins T.A."/>
        </authorList>
    </citation>
    <scope>NUCLEOTIDE SEQUENCE</scope>
    <source>
        <strain evidence="2">cv. AKA8401</strain>
    </source>
</reference>
<evidence type="ECO:0000313" key="2">
    <source>
        <dbReference type="Proteomes" id="UP000032142"/>
    </source>
</evidence>